<feature type="binding site" evidence="8">
    <location>
        <position position="46"/>
    </location>
    <ligand>
        <name>FMN</name>
        <dbReference type="ChEBI" id="CHEBI:58210"/>
        <note>ligand shared between dimeric partners</note>
    </ligand>
</feature>
<dbReference type="RefSeq" id="WP_171326439.1">
    <property type="nucleotide sequence ID" value="NZ_JABFBC010000002.1"/>
</dbReference>
<evidence type="ECO:0000256" key="6">
    <source>
        <dbReference type="ARBA" id="ARBA00023027"/>
    </source>
</evidence>
<name>A0A849L5G0_9RHOB</name>
<dbReference type="GO" id="GO:0016491">
    <property type="term" value="F:oxidoreductase activity"/>
    <property type="evidence" value="ECO:0007669"/>
    <property type="project" value="UniProtKB-UniRule"/>
</dbReference>
<evidence type="ECO:0000256" key="4">
    <source>
        <dbReference type="ARBA" id="ARBA00022857"/>
    </source>
</evidence>
<evidence type="ECO:0000256" key="2">
    <source>
        <dbReference type="ARBA" id="ARBA00022630"/>
    </source>
</evidence>
<sequence>MPDPRPEVLEFLLTRRSRPAKTLAAPAPDEAGLEPILRAGLRVPDHGKLEPWRLVVIGGTAPARLGEIALRRGLEAGMEPERAEKAAMMFIGAPLIVAVVASPVASDKIPAREQFLSAGAVCLSLVNAALAAGWGASWLTGWTATDAGFLEEALALAPHEEVAGYVVIGTETAAPPERPRPDMAARIRRIDA</sequence>
<comment type="cofactor">
    <cofactor evidence="8">
        <name>FMN</name>
        <dbReference type="ChEBI" id="CHEBI:58210"/>
    </cofactor>
    <text evidence="8">Binds 1 FMN per subunit.</text>
</comment>
<dbReference type="SUPFAM" id="SSF55469">
    <property type="entry name" value="FMN-dependent nitroreductase-like"/>
    <property type="match status" value="1"/>
</dbReference>
<organism evidence="10 11">
    <name type="scientific">Halovulum dunhuangense</name>
    <dbReference type="NCBI Taxonomy" id="1505036"/>
    <lineage>
        <taxon>Bacteria</taxon>
        <taxon>Pseudomonadati</taxon>
        <taxon>Pseudomonadota</taxon>
        <taxon>Alphaproteobacteria</taxon>
        <taxon>Rhodobacterales</taxon>
        <taxon>Paracoccaceae</taxon>
        <taxon>Halovulum</taxon>
    </lineage>
</organism>
<dbReference type="PANTHER" id="PTHR43821">
    <property type="entry name" value="NAD(P)H NITROREDUCTASE YDJA-RELATED"/>
    <property type="match status" value="1"/>
</dbReference>
<dbReference type="AlphaFoldDB" id="A0A849L5G0"/>
<feature type="binding site" description="in other chain" evidence="8">
    <location>
        <begin position="15"/>
        <end position="17"/>
    </location>
    <ligand>
        <name>FMN</name>
        <dbReference type="ChEBI" id="CHEBI:58210"/>
        <note>ligand shared between dimeric partners</note>
    </ligand>
</feature>
<dbReference type="Pfam" id="PF00881">
    <property type="entry name" value="Nitroreductase"/>
    <property type="match status" value="1"/>
</dbReference>
<evidence type="ECO:0000256" key="7">
    <source>
        <dbReference type="PIRNR" id="PIRNR000232"/>
    </source>
</evidence>
<dbReference type="InterPro" id="IPR052530">
    <property type="entry name" value="NAD(P)H_nitroreductase"/>
</dbReference>
<dbReference type="CDD" id="cd02135">
    <property type="entry name" value="YdjA-like"/>
    <property type="match status" value="1"/>
</dbReference>
<evidence type="ECO:0000313" key="10">
    <source>
        <dbReference type="EMBL" id="NNU81609.1"/>
    </source>
</evidence>
<dbReference type="EC" id="1.-.-.-" evidence="7"/>
<feature type="domain" description="Nitroreductase" evidence="9">
    <location>
        <begin position="21"/>
        <end position="169"/>
    </location>
</feature>
<feature type="binding site" description="in other chain" evidence="8">
    <location>
        <begin position="138"/>
        <end position="140"/>
    </location>
    <ligand>
        <name>FMN</name>
        <dbReference type="ChEBI" id="CHEBI:58210"/>
        <note>ligand shared between dimeric partners</note>
    </ligand>
</feature>
<evidence type="ECO:0000259" key="9">
    <source>
        <dbReference type="Pfam" id="PF00881"/>
    </source>
</evidence>
<keyword evidence="3 7" id="KW-0288">FMN</keyword>
<keyword evidence="4 7" id="KW-0521">NADP</keyword>
<proteinExistence type="inferred from homology"/>
<dbReference type="PIRSF" id="PIRSF000232">
    <property type="entry name" value="YdjA"/>
    <property type="match status" value="1"/>
</dbReference>
<dbReference type="Gene3D" id="3.40.109.10">
    <property type="entry name" value="NADH Oxidase"/>
    <property type="match status" value="1"/>
</dbReference>
<evidence type="ECO:0000313" key="11">
    <source>
        <dbReference type="Proteomes" id="UP000572377"/>
    </source>
</evidence>
<dbReference type="InterPro" id="IPR029479">
    <property type="entry name" value="Nitroreductase"/>
</dbReference>
<protein>
    <recommendedName>
        <fullName evidence="7">Putative NAD(P)H nitroreductase</fullName>
        <ecNumber evidence="7">1.-.-.-</ecNumber>
    </recommendedName>
</protein>
<comment type="caution">
    <text evidence="10">The sequence shown here is derived from an EMBL/GenBank/DDBJ whole genome shotgun (WGS) entry which is preliminary data.</text>
</comment>
<dbReference type="InterPro" id="IPR000415">
    <property type="entry name" value="Nitroreductase-like"/>
</dbReference>
<accession>A0A849L5G0</accession>
<dbReference type="PANTHER" id="PTHR43821:SF1">
    <property type="entry name" value="NAD(P)H NITROREDUCTASE YDJA-RELATED"/>
    <property type="match status" value="1"/>
</dbReference>
<feature type="binding site" evidence="8">
    <location>
        <position position="42"/>
    </location>
    <ligand>
        <name>FMN</name>
        <dbReference type="ChEBI" id="CHEBI:58210"/>
        <note>ligand shared between dimeric partners</note>
    </ligand>
</feature>
<evidence type="ECO:0000256" key="8">
    <source>
        <dbReference type="PIRSR" id="PIRSR000232-1"/>
    </source>
</evidence>
<evidence type="ECO:0000256" key="1">
    <source>
        <dbReference type="ARBA" id="ARBA00007118"/>
    </source>
</evidence>
<keyword evidence="2 7" id="KW-0285">Flavoprotein</keyword>
<dbReference type="InterPro" id="IPR026021">
    <property type="entry name" value="YdjA-like"/>
</dbReference>
<gene>
    <name evidence="10" type="ORF">HMH01_14305</name>
</gene>
<evidence type="ECO:0000256" key="5">
    <source>
        <dbReference type="ARBA" id="ARBA00023002"/>
    </source>
</evidence>
<keyword evidence="11" id="KW-1185">Reference proteome</keyword>
<comment type="similarity">
    <text evidence="1 7">Belongs to the nitroreductase family.</text>
</comment>
<keyword evidence="6 7" id="KW-0520">NAD</keyword>
<dbReference type="Proteomes" id="UP000572377">
    <property type="component" value="Unassembled WGS sequence"/>
</dbReference>
<reference evidence="10 11" key="1">
    <citation type="submission" date="2020-05" db="EMBL/GenBank/DDBJ databases">
        <title>Gimesia benthica sp. nov., a novel planctomycete isolated from a deep-sea water sample of the Northwest Indian Ocean.</title>
        <authorList>
            <person name="Wang J."/>
            <person name="Ruan C."/>
            <person name="Song L."/>
            <person name="Zhu Y."/>
            <person name="Li A."/>
            <person name="Zheng X."/>
            <person name="Wang L."/>
            <person name="Lu Z."/>
            <person name="Huang Y."/>
            <person name="Du W."/>
            <person name="Zhou Y."/>
            <person name="Huang L."/>
            <person name="Dai X."/>
        </authorList>
    </citation>
    <scope>NUCLEOTIDE SEQUENCE [LARGE SCALE GENOMIC DNA]</scope>
    <source>
        <strain evidence="10 11">YYQ-30</strain>
    </source>
</reference>
<keyword evidence="5 7" id="KW-0560">Oxidoreductase</keyword>
<dbReference type="EMBL" id="JABFBC010000002">
    <property type="protein sequence ID" value="NNU81609.1"/>
    <property type="molecule type" value="Genomic_DNA"/>
</dbReference>
<evidence type="ECO:0000256" key="3">
    <source>
        <dbReference type="ARBA" id="ARBA00022643"/>
    </source>
</evidence>